<gene>
    <name evidence="3" type="ORF">VW23_027305</name>
</gene>
<dbReference type="InterPro" id="IPR050266">
    <property type="entry name" value="AB_hydrolase_sf"/>
</dbReference>
<name>A0A1E5XKC1_9HYPH</name>
<keyword evidence="1" id="KW-0732">Signal</keyword>
<dbReference type="AlphaFoldDB" id="A0A1E5XKC1"/>
<organism evidence="3 4">
    <name type="scientific">Devosia insulae DS-56</name>
    <dbReference type="NCBI Taxonomy" id="1116389"/>
    <lineage>
        <taxon>Bacteria</taxon>
        <taxon>Pseudomonadati</taxon>
        <taxon>Pseudomonadota</taxon>
        <taxon>Alphaproteobacteria</taxon>
        <taxon>Hyphomicrobiales</taxon>
        <taxon>Devosiaceae</taxon>
        <taxon>Devosia</taxon>
    </lineage>
</organism>
<proteinExistence type="predicted"/>
<accession>A0A1E5XKC1</accession>
<dbReference type="PANTHER" id="PTHR43798:SF33">
    <property type="entry name" value="HYDROLASE, PUTATIVE (AFU_ORTHOLOGUE AFUA_2G14860)-RELATED"/>
    <property type="match status" value="1"/>
</dbReference>
<evidence type="ECO:0000313" key="3">
    <source>
        <dbReference type="EMBL" id="OEO29032.1"/>
    </source>
</evidence>
<reference evidence="3 4" key="1">
    <citation type="journal article" date="2015" name="Genome Announc.">
        <title>Genome Assemblies of Three Soil-Associated Devosia species: D. insulae, D. limi, and D. soli.</title>
        <authorList>
            <person name="Hassan Y.I."/>
            <person name="Lepp D."/>
            <person name="Zhou T."/>
        </authorList>
    </citation>
    <scope>NUCLEOTIDE SEQUENCE [LARGE SCALE GENOMIC DNA]</scope>
    <source>
        <strain evidence="3 4">DS-56</strain>
    </source>
</reference>
<feature type="domain" description="AB hydrolase-1" evidence="2">
    <location>
        <begin position="59"/>
        <end position="160"/>
    </location>
</feature>
<dbReference type="EMBL" id="LAJE02000340">
    <property type="protein sequence ID" value="OEO29032.1"/>
    <property type="molecule type" value="Genomic_DNA"/>
</dbReference>
<dbReference type="InterPro" id="IPR000073">
    <property type="entry name" value="AB_hydrolase_1"/>
</dbReference>
<dbReference type="PRINTS" id="PR00111">
    <property type="entry name" value="ABHYDROLASE"/>
</dbReference>
<dbReference type="Pfam" id="PF00561">
    <property type="entry name" value="Abhydrolase_1"/>
    <property type="match status" value="1"/>
</dbReference>
<feature type="chain" id="PRO_5009190205" description="AB hydrolase-1 domain-containing protein" evidence="1">
    <location>
        <begin position="27"/>
        <end position="298"/>
    </location>
</feature>
<evidence type="ECO:0000313" key="4">
    <source>
        <dbReference type="Proteomes" id="UP000095463"/>
    </source>
</evidence>
<protein>
    <recommendedName>
        <fullName evidence="2">AB hydrolase-1 domain-containing protein</fullName>
    </recommendedName>
</protein>
<dbReference type="Proteomes" id="UP000095463">
    <property type="component" value="Unassembled WGS sequence"/>
</dbReference>
<dbReference type="Gene3D" id="3.40.50.1820">
    <property type="entry name" value="alpha/beta hydrolase"/>
    <property type="match status" value="1"/>
</dbReference>
<dbReference type="InterPro" id="IPR029058">
    <property type="entry name" value="AB_hydrolase_fold"/>
</dbReference>
<feature type="signal peptide" evidence="1">
    <location>
        <begin position="1"/>
        <end position="26"/>
    </location>
</feature>
<comment type="caution">
    <text evidence="3">The sequence shown here is derived from an EMBL/GenBank/DDBJ whole genome shotgun (WGS) entry which is preliminary data.</text>
</comment>
<dbReference type="SUPFAM" id="SSF53474">
    <property type="entry name" value="alpha/beta-Hydrolases"/>
    <property type="match status" value="1"/>
</dbReference>
<dbReference type="PANTHER" id="PTHR43798">
    <property type="entry name" value="MONOACYLGLYCEROL LIPASE"/>
    <property type="match status" value="1"/>
</dbReference>
<sequence length="298" mass="31819">MLRRTVLAIAILTGFASALPVLTATAQEGTAPMLTATTSGYVPVTGGKVYYATYGEGAPLVLLHGGLMTIDNFGPVLSGLAASHQVIAVEAQGHGHTGPLDRPMSFDNMAADVAEVIKSLGLEKVDVVGYSMGGTIGLRLALAHPELVNKLVIASAPFAFSGWHDYNQQGMRGLNASQFEMMKPSPLYQGFAAVNPDPEVNFPKLLDQMQYMGQDYDFSADVPNLKVPTQLIYGDWDAVRTSHAAKFFELLGGGLQDALWDGSGMNQNRLAILPGVTHYTMMNSPKLVETALAFIDAK</sequence>
<dbReference type="GO" id="GO:0016020">
    <property type="term" value="C:membrane"/>
    <property type="evidence" value="ECO:0007669"/>
    <property type="project" value="TreeGrafter"/>
</dbReference>
<dbReference type="RefSeq" id="WP_069911685.1">
    <property type="nucleotide sequence ID" value="NZ_LAJE02000340.1"/>
</dbReference>
<keyword evidence="4" id="KW-1185">Reference proteome</keyword>
<evidence type="ECO:0000259" key="2">
    <source>
        <dbReference type="Pfam" id="PF00561"/>
    </source>
</evidence>
<evidence type="ECO:0000256" key="1">
    <source>
        <dbReference type="SAM" id="SignalP"/>
    </source>
</evidence>
<dbReference type="OrthoDB" id="9780765at2"/>